<keyword evidence="2" id="KW-0479">Metal-binding</keyword>
<dbReference type="PANTHER" id="PTHR31001:SF40">
    <property type="entry name" value="ZN(II)2CYS6 TRANSCRIPTION FACTOR (EUROFUNG)"/>
    <property type="match status" value="1"/>
</dbReference>
<dbReference type="PROSITE" id="PS00463">
    <property type="entry name" value="ZN2_CY6_FUNGAL_1"/>
    <property type="match status" value="1"/>
</dbReference>
<dbReference type="Pfam" id="PF00172">
    <property type="entry name" value="Zn_clus"/>
    <property type="match status" value="1"/>
</dbReference>
<dbReference type="SMART" id="SM00906">
    <property type="entry name" value="Fungal_trans"/>
    <property type="match status" value="1"/>
</dbReference>
<dbReference type="Pfam" id="PF04082">
    <property type="entry name" value="Fungal_trans"/>
    <property type="match status" value="1"/>
</dbReference>
<evidence type="ECO:0000256" key="1">
    <source>
        <dbReference type="ARBA" id="ARBA00004123"/>
    </source>
</evidence>
<feature type="compositionally biased region" description="Polar residues" evidence="4">
    <location>
        <begin position="106"/>
        <end position="115"/>
    </location>
</feature>
<comment type="subcellular location">
    <subcellularLocation>
        <location evidence="1">Nucleus</location>
    </subcellularLocation>
</comment>
<dbReference type="Proteomes" id="UP000766486">
    <property type="component" value="Unassembled WGS sequence"/>
</dbReference>
<accession>A0ABY6V2P5</accession>
<dbReference type="CDD" id="cd12148">
    <property type="entry name" value="fungal_TF_MHR"/>
    <property type="match status" value="1"/>
</dbReference>
<reference evidence="6 7" key="1">
    <citation type="submission" date="2019-06" db="EMBL/GenBank/DDBJ databases">
        <authorList>
            <person name="Broberg M."/>
        </authorList>
    </citation>
    <scope>NUCLEOTIDE SEQUENCE [LARGE SCALE GENOMIC DNA]</scope>
</reference>
<dbReference type="EMBL" id="CABFNS010000932">
    <property type="protein sequence ID" value="VUC36690.1"/>
    <property type="molecule type" value="Genomic_DNA"/>
</dbReference>
<sequence>ITTTSPILTPAVRRTELGREALESSPRLRILLRYQQTKSKSVSPRLMTSSSHRRRNGRPAACDPCRSRKVACDHTRPVCLRCQRREQSARCVYSQSNPRPLGVPSRNLSQPDTPASALSSISQYQQRSMDSPTRINTGYLGEISYNSVLNETIGTLSLTSGSTPPYGRLDRSTRQFVSFERLPAPLRDMAIYVLQTLPGQSNEQMVFKDSSFGSTGFIHVAVDRTIASINELFETFAAEGEEVALKSIAEVLCHNTAQPWRDVTSSSSEYLDQFCGTTLRWEALGILWLHMNRVSDPVDSPLTRRVAWKDGKESHETCRTCVDYCIDISRHLCQGNDVLVDICRRQSALHTVVDGDGTYSCSLLHGLNVTMATYLGLHAQQGSADYKPSLSSEYKRRLFAQTFISDKLFVCFTGRPPLISRRFCKTPLLLDLSDEELASDPVAFQQAVQSLDANGWNTKGQLYTSTLIRARYLSALIRDELIEVALGDPNEVTIDQLLSLQAKHAMFDNQLPEWFKYSPQDLEEPDAMNTQRFGKIFLRLEHLQSLFLIQRLMLRHGYPDSGDLLITSFDMLAMTLCVNQRDRTASQRQRHAGWLFISYAVPAAGILCVELLRPTFKRFHPKDARLTRSSIIQKLSLVVAFLDWMRPSAPNGTLCADCKLIIQRVLDEHLNAPDERAGGEMLESVDWGFPMQLDFNFELLDTFDWLRPGGDEI</sequence>
<dbReference type="SUPFAM" id="SSF57701">
    <property type="entry name" value="Zn2/Cys6 DNA-binding domain"/>
    <property type="match status" value="1"/>
</dbReference>
<dbReference type="InterPro" id="IPR001138">
    <property type="entry name" value="Zn2Cys6_DnaBD"/>
</dbReference>
<dbReference type="CDD" id="cd00067">
    <property type="entry name" value="GAL4"/>
    <property type="match status" value="1"/>
</dbReference>
<evidence type="ECO:0000259" key="5">
    <source>
        <dbReference type="PROSITE" id="PS50048"/>
    </source>
</evidence>
<feature type="region of interest" description="Disordered" evidence="4">
    <location>
        <begin position="34"/>
        <end position="65"/>
    </location>
</feature>
<evidence type="ECO:0000256" key="3">
    <source>
        <dbReference type="ARBA" id="ARBA00023242"/>
    </source>
</evidence>
<dbReference type="InterPro" id="IPR050613">
    <property type="entry name" value="Sec_Metabolite_Reg"/>
</dbReference>
<dbReference type="InterPro" id="IPR036864">
    <property type="entry name" value="Zn2-C6_fun-type_DNA-bd_sf"/>
</dbReference>
<keyword evidence="3" id="KW-0539">Nucleus</keyword>
<dbReference type="PROSITE" id="PS50048">
    <property type="entry name" value="ZN2_CY6_FUNGAL_2"/>
    <property type="match status" value="1"/>
</dbReference>
<gene>
    <name evidence="6" type="ORF">CLO192961_LOCUS450756</name>
</gene>
<dbReference type="PANTHER" id="PTHR31001">
    <property type="entry name" value="UNCHARACTERIZED TRANSCRIPTIONAL REGULATORY PROTEIN"/>
    <property type="match status" value="1"/>
</dbReference>
<comment type="caution">
    <text evidence="6">The sequence shown here is derived from an EMBL/GenBank/DDBJ whole genome shotgun (WGS) entry which is preliminary data.</text>
</comment>
<evidence type="ECO:0000313" key="7">
    <source>
        <dbReference type="Proteomes" id="UP000766486"/>
    </source>
</evidence>
<feature type="region of interest" description="Disordered" evidence="4">
    <location>
        <begin position="91"/>
        <end position="115"/>
    </location>
</feature>
<dbReference type="SMART" id="SM00066">
    <property type="entry name" value="GAL4"/>
    <property type="match status" value="1"/>
</dbReference>
<evidence type="ECO:0000313" key="6">
    <source>
        <dbReference type="EMBL" id="VUC36690.1"/>
    </source>
</evidence>
<proteinExistence type="predicted"/>
<evidence type="ECO:0000256" key="2">
    <source>
        <dbReference type="ARBA" id="ARBA00022723"/>
    </source>
</evidence>
<feature type="non-terminal residue" evidence="6">
    <location>
        <position position="1"/>
    </location>
</feature>
<feature type="domain" description="Zn(2)-C6 fungal-type" evidence="5">
    <location>
        <begin position="61"/>
        <end position="93"/>
    </location>
</feature>
<organism evidence="6 7">
    <name type="scientific">Bionectria ochroleuca</name>
    <name type="common">Gliocladium roseum</name>
    <dbReference type="NCBI Taxonomy" id="29856"/>
    <lineage>
        <taxon>Eukaryota</taxon>
        <taxon>Fungi</taxon>
        <taxon>Dikarya</taxon>
        <taxon>Ascomycota</taxon>
        <taxon>Pezizomycotina</taxon>
        <taxon>Sordariomycetes</taxon>
        <taxon>Hypocreomycetidae</taxon>
        <taxon>Hypocreales</taxon>
        <taxon>Bionectriaceae</taxon>
        <taxon>Clonostachys</taxon>
    </lineage>
</organism>
<evidence type="ECO:0000256" key="4">
    <source>
        <dbReference type="SAM" id="MobiDB-lite"/>
    </source>
</evidence>
<protein>
    <recommendedName>
        <fullName evidence="5">Zn(2)-C6 fungal-type domain-containing protein</fullName>
    </recommendedName>
</protein>
<dbReference type="Gene3D" id="4.10.240.10">
    <property type="entry name" value="Zn(2)-C6 fungal-type DNA-binding domain"/>
    <property type="match status" value="1"/>
</dbReference>
<keyword evidence="7" id="KW-1185">Reference proteome</keyword>
<name>A0ABY6V2P5_BIOOC</name>
<feature type="compositionally biased region" description="Polar residues" evidence="4">
    <location>
        <begin position="34"/>
        <end position="50"/>
    </location>
</feature>
<dbReference type="InterPro" id="IPR007219">
    <property type="entry name" value="XnlR_reg_dom"/>
</dbReference>